<evidence type="ECO:0000256" key="5">
    <source>
        <dbReference type="ARBA" id="ARBA00023049"/>
    </source>
</evidence>
<feature type="transmembrane region" description="Helical" evidence="7">
    <location>
        <begin position="93"/>
        <end position="116"/>
    </location>
</feature>
<evidence type="ECO:0000256" key="3">
    <source>
        <dbReference type="ARBA" id="ARBA00022801"/>
    </source>
</evidence>
<evidence type="ECO:0000256" key="4">
    <source>
        <dbReference type="ARBA" id="ARBA00022833"/>
    </source>
</evidence>
<protein>
    <submittedName>
        <fullName evidence="9">M48 family metallopeptidase</fullName>
    </submittedName>
</protein>
<evidence type="ECO:0000313" key="10">
    <source>
        <dbReference type="Proteomes" id="UP001155128"/>
    </source>
</evidence>
<keyword evidence="2" id="KW-0479">Metal-binding</keyword>
<dbReference type="GO" id="GO:0046872">
    <property type="term" value="F:metal ion binding"/>
    <property type="evidence" value="ECO:0007669"/>
    <property type="project" value="UniProtKB-KW"/>
</dbReference>
<dbReference type="Proteomes" id="UP001155128">
    <property type="component" value="Unassembled WGS sequence"/>
</dbReference>
<dbReference type="PANTHER" id="PTHR22726:SF1">
    <property type="entry name" value="METALLOENDOPEPTIDASE OMA1, MITOCHONDRIAL"/>
    <property type="match status" value="1"/>
</dbReference>
<evidence type="ECO:0000313" key="9">
    <source>
        <dbReference type="EMBL" id="MCM8557905.1"/>
    </source>
</evidence>
<keyword evidence="5 6" id="KW-0482">Metalloprotease</keyword>
<dbReference type="AlphaFoldDB" id="A0A9X2J3C3"/>
<dbReference type="InterPro" id="IPR001915">
    <property type="entry name" value="Peptidase_M48"/>
</dbReference>
<comment type="cofactor">
    <cofactor evidence="6">
        <name>Zn(2+)</name>
        <dbReference type="ChEBI" id="CHEBI:29105"/>
    </cofactor>
    <text evidence="6">Binds 1 zinc ion per subunit.</text>
</comment>
<evidence type="ECO:0000256" key="6">
    <source>
        <dbReference type="RuleBase" id="RU003983"/>
    </source>
</evidence>
<feature type="domain" description="Peptidase M48" evidence="8">
    <location>
        <begin position="151"/>
        <end position="315"/>
    </location>
</feature>
<keyword evidence="4 6" id="KW-0862">Zinc</keyword>
<evidence type="ECO:0000256" key="2">
    <source>
        <dbReference type="ARBA" id="ARBA00022723"/>
    </source>
</evidence>
<keyword evidence="3 6" id="KW-0378">Hydrolase</keyword>
<comment type="similarity">
    <text evidence="6">Belongs to the peptidase M48 family.</text>
</comment>
<dbReference type="EMBL" id="JAMSHT010000001">
    <property type="protein sequence ID" value="MCM8557905.1"/>
    <property type="molecule type" value="Genomic_DNA"/>
</dbReference>
<dbReference type="CDD" id="cd07332">
    <property type="entry name" value="M48C_Oma1_like"/>
    <property type="match status" value="1"/>
</dbReference>
<dbReference type="InterPro" id="IPR051156">
    <property type="entry name" value="Mito/Outer_Membr_Metalloprot"/>
</dbReference>
<dbReference type="GO" id="GO:0004222">
    <property type="term" value="F:metalloendopeptidase activity"/>
    <property type="evidence" value="ECO:0007669"/>
    <property type="project" value="InterPro"/>
</dbReference>
<dbReference type="RefSeq" id="WP_252114380.1">
    <property type="nucleotide sequence ID" value="NZ_JAMSHT010000001.1"/>
</dbReference>
<keyword evidence="7" id="KW-0812">Transmembrane</keyword>
<keyword evidence="10" id="KW-1185">Reference proteome</keyword>
<sequence length="344" mass="36304">MATSAILYDGDTARRQRVLVDAGSSGVVIVDAEHRRTLVPTGDLMVVDGVKDTITLAHQTHEGWRLIIPEPVSDGLAAVLPKKARYGGFIDRIGLAPALIALAGISALVLVGAYAAPAAVAPLVPTAWEDNLGDAMVGDFGDRRCRSPEAEAAVTALIDRLAGPEAAARIEPAILDVDWENAAALPGAHIVLFDGAIDRWENPDALAGVIAHEIAHVEERHVTEALVRELGIGALLRLFADDVGAEAQNLVALSYSRGNESEADEEAIRMMEEAGISLEGVAELFDDFAGMGDGGRLEELLSSHPVSEGRADKFRAAAEAQGETRPAFTDAEWDAIRNACDPAS</sequence>
<reference evidence="9" key="1">
    <citation type="submission" date="2022-06" db="EMBL/GenBank/DDBJ databases">
        <title>Sphingomicrobium sedimins sp. nov., a marine bacterium isolated from tidal flat.</title>
        <authorList>
            <person name="Kim C.-H."/>
            <person name="Yoo Y."/>
            <person name="Kim J.-J."/>
        </authorList>
    </citation>
    <scope>NUCLEOTIDE SEQUENCE</scope>
    <source>
        <strain evidence="9">GRR-S6-50</strain>
    </source>
</reference>
<evidence type="ECO:0000256" key="1">
    <source>
        <dbReference type="ARBA" id="ARBA00022670"/>
    </source>
</evidence>
<evidence type="ECO:0000259" key="8">
    <source>
        <dbReference type="Pfam" id="PF01435"/>
    </source>
</evidence>
<keyword evidence="1 6" id="KW-0645">Protease</keyword>
<comment type="caution">
    <text evidence="9">The sequence shown here is derived from an EMBL/GenBank/DDBJ whole genome shotgun (WGS) entry which is preliminary data.</text>
</comment>
<dbReference type="GO" id="GO:0016020">
    <property type="term" value="C:membrane"/>
    <property type="evidence" value="ECO:0007669"/>
    <property type="project" value="TreeGrafter"/>
</dbReference>
<evidence type="ECO:0000256" key="7">
    <source>
        <dbReference type="SAM" id="Phobius"/>
    </source>
</evidence>
<dbReference type="PANTHER" id="PTHR22726">
    <property type="entry name" value="METALLOENDOPEPTIDASE OMA1"/>
    <property type="match status" value="1"/>
</dbReference>
<dbReference type="Pfam" id="PF01435">
    <property type="entry name" value="Peptidase_M48"/>
    <property type="match status" value="1"/>
</dbReference>
<keyword evidence="7" id="KW-1133">Transmembrane helix</keyword>
<organism evidence="9 10">
    <name type="scientific">Sphingomicrobium sediminis</name>
    <dbReference type="NCBI Taxonomy" id="2950949"/>
    <lineage>
        <taxon>Bacteria</taxon>
        <taxon>Pseudomonadati</taxon>
        <taxon>Pseudomonadota</taxon>
        <taxon>Alphaproteobacteria</taxon>
        <taxon>Sphingomonadales</taxon>
        <taxon>Sphingomonadaceae</taxon>
        <taxon>Sphingomicrobium</taxon>
    </lineage>
</organism>
<dbReference type="GO" id="GO:0051603">
    <property type="term" value="P:proteolysis involved in protein catabolic process"/>
    <property type="evidence" value="ECO:0007669"/>
    <property type="project" value="TreeGrafter"/>
</dbReference>
<proteinExistence type="inferred from homology"/>
<keyword evidence="7" id="KW-0472">Membrane</keyword>
<dbReference type="Gene3D" id="3.30.2010.10">
    <property type="entry name" value="Metalloproteases ('zincins'), catalytic domain"/>
    <property type="match status" value="1"/>
</dbReference>
<accession>A0A9X2J3C3</accession>
<name>A0A9X2J3C3_9SPHN</name>
<gene>
    <name evidence="9" type="ORF">NDO55_08745</name>
</gene>